<protein>
    <submittedName>
        <fullName evidence="3">DNA processing protein DprA</fullName>
    </submittedName>
</protein>
<dbReference type="Gene3D" id="3.40.50.450">
    <property type="match status" value="1"/>
</dbReference>
<dbReference type="GO" id="GO:0009294">
    <property type="term" value="P:DNA-mediated transformation"/>
    <property type="evidence" value="ECO:0007669"/>
    <property type="project" value="InterPro"/>
</dbReference>
<evidence type="ECO:0000259" key="2">
    <source>
        <dbReference type="Pfam" id="PF02481"/>
    </source>
</evidence>
<organism evidence="3 4">
    <name type="scientific">Acrocarpospora phusangensis</name>
    <dbReference type="NCBI Taxonomy" id="1070424"/>
    <lineage>
        <taxon>Bacteria</taxon>
        <taxon>Bacillati</taxon>
        <taxon>Actinomycetota</taxon>
        <taxon>Actinomycetes</taxon>
        <taxon>Streptosporangiales</taxon>
        <taxon>Streptosporangiaceae</taxon>
        <taxon>Acrocarpospora</taxon>
    </lineage>
</organism>
<dbReference type="PANTHER" id="PTHR43022">
    <property type="entry name" value="PROTEIN SMF"/>
    <property type="match status" value="1"/>
</dbReference>
<accession>A0A919QEN6</accession>
<reference evidence="3" key="1">
    <citation type="submission" date="2021-01" db="EMBL/GenBank/DDBJ databases">
        <title>Whole genome shotgun sequence of Acrocarpospora phusangensis NBRC 108782.</title>
        <authorList>
            <person name="Komaki H."/>
            <person name="Tamura T."/>
        </authorList>
    </citation>
    <scope>NUCLEOTIDE SEQUENCE</scope>
    <source>
        <strain evidence="3">NBRC 108782</strain>
    </source>
</reference>
<evidence type="ECO:0000313" key="3">
    <source>
        <dbReference type="EMBL" id="GIH27547.1"/>
    </source>
</evidence>
<dbReference type="RefSeq" id="WP_239162062.1">
    <property type="nucleotide sequence ID" value="NZ_BOOA01000057.1"/>
</dbReference>
<dbReference type="InterPro" id="IPR057666">
    <property type="entry name" value="DrpA_SLOG"/>
</dbReference>
<feature type="domain" description="Smf/DprA SLOG" evidence="2">
    <location>
        <begin position="102"/>
        <end position="313"/>
    </location>
</feature>
<dbReference type="NCBIfam" id="TIGR00732">
    <property type="entry name" value="dprA"/>
    <property type="match status" value="1"/>
</dbReference>
<evidence type="ECO:0000313" key="4">
    <source>
        <dbReference type="Proteomes" id="UP000640052"/>
    </source>
</evidence>
<proteinExistence type="inferred from homology"/>
<dbReference type="Pfam" id="PF02481">
    <property type="entry name" value="DNA_processg_A"/>
    <property type="match status" value="1"/>
</dbReference>
<dbReference type="EMBL" id="BOOA01000057">
    <property type="protein sequence ID" value="GIH27547.1"/>
    <property type="molecule type" value="Genomic_DNA"/>
</dbReference>
<dbReference type="Proteomes" id="UP000640052">
    <property type="component" value="Unassembled WGS sequence"/>
</dbReference>
<evidence type="ECO:0000256" key="1">
    <source>
        <dbReference type="ARBA" id="ARBA00006525"/>
    </source>
</evidence>
<comment type="caution">
    <text evidence="3">The sequence shown here is derived from an EMBL/GenBank/DDBJ whole genome shotgun (WGS) entry which is preliminary data.</text>
</comment>
<sequence>MGRGPGAVDPAGDADRLARAEITRIVEPGDPVMGRLIEEYGAAGALAQVRQGMLEPEFVRVEEETANAERRRLNLAQLVTGWAGRAAGCTGRAEDDLASGRLLIPGDPGWPSQLNDLGRLRPYGLWLDGEEDLRFACLRSVSIVGARAATAYGTHAAAELAAGLSDRSWSVISGGAYGIDGAAHRGALAGVAPTIVVLACGTDVSYPSAHADLFRAVRERGLVISESPPGVQPTRLRFLVRNRVIAALSRGTVIVQAALRSGALNTASHASALNRQLMAVPGPITTDVSAGCHTLIRQARATCVTSVPEIIELVGSIGDDLAPVLRGPSHPRDYLNEETKRVLDAVPSRTPAGPATIASAAALPLTTTLSCLGGLESAGYILQTPTGWRLKPPSPNPPN</sequence>
<gene>
    <name evidence="3" type="ORF">Aph01nite_58570</name>
</gene>
<keyword evidence="4" id="KW-1185">Reference proteome</keyword>
<comment type="similarity">
    <text evidence="1">Belongs to the DprA/Smf family.</text>
</comment>
<dbReference type="SUPFAM" id="SSF102405">
    <property type="entry name" value="MCP/YpsA-like"/>
    <property type="match status" value="1"/>
</dbReference>
<dbReference type="PANTHER" id="PTHR43022:SF1">
    <property type="entry name" value="PROTEIN SMF"/>
    <property type="match status" value="1"/>
</dbReference>
<dbReference type="AlphaFoldDB" id="A0A919QEN6"/>
<name>A0A919QEN6_9ACTN</name>
<dbReference type="InterPro" id="IPR003488">
    <property type="entry name" value="DprA"/>
</dbReference>